<dbReference type="InterPro" id="IPR057246">
    <property type="entry name" value="CARBOXYPEPT_ZN_1"/>
</dbReference>
<evidence type="ECO:0000256" key="3">
    <source>
        <dbReference type="ARBA" id="ARBA00022723"/>
    </source>
</evidence>
<gene>
    <name evidence="7" type="ORF">PSQ19_03645</name>
</gene>
<keyword evidence="3" id="KW-0479">Metal-binding</keyword>
<comment type="similarity">
    <text evidence="2">Belongs to the peptidase M14 family.</text>
</comment>
<dbReference type="RefSeq" id="WP_282219657.1">
    <property type="nucleotide sequence ID" value="NZ_CP118246.1"/>
</dbReference>
<keyword evidence="4" id="KW-0378">Hydrolase</keyword>
<name>A0ABY7YPL2_9HYPH</name>
<protein>
    <submittedName>
        <fullName evidence="7">Succinylglutamate desuccinylase/aspartoacylase family protein</fullName>
    </submittedName>
</protein>
<dbReference type="InterPro" id="IPR053138">
    <property type="entry name" value="N-alpha-Ac-DABA_deacetylase"/>
</dbReference>
<dbReference type="SUPFAM" id="SSF53187">
    <property type="entry name" value="Zn-dependent exopeptidases"/>
    <property type="match status" value="1"/>
</dbReference>
<evidence type="ECO:0000256" key="2">
    <source>
        <dbReference type="ARBA" id="ARBA00005988"/>
    </source>
</evidence>
<organism evidence="7 8">
    <name type="scientific">Devosia algicola</name>
    <dbReference type="NCBI Taxonomy" id="3026418"/>
    <lineage>
        <taxon>Bacteria</taxon>
        <taxon>Pseudomonadati</taxon>
        <taxon>Pseudomonadota</taxon>
        <taxon>Alphaproteobacteria</taxon>
        <taxon>Hyphomicrobiales</taxon>
        <taxon>Devosiaceae</taxon>
        <taxon>Devosia</taxon>
    </lineage>
</organism>
<evidence type="ECO:0000259" key="6">
    <source>
        <dbReference type="Pfam" id="PF24827"/>
    </source>
</evidence>
<dbReference type="Proteomes" id="UP001220530">
    <property type="component" value="Chromosome"/>
</dbReference>
<evidence type="ECO:0000256" key="1">
    <source>
        <dbReference type="ARBA" id="ARBA00001947"/>
    </source>
</evidence>
<dbReference type="InterPro" id="IPR055438">
    <property type="entry name" value="AstE_AspA_cat"/>
</dbReference>
<dbReference type="Pfam" id="PF24827">
    <property type="entry name" value="AstE_AspA_cat"/>
    <property type="match status" value="1"/>
</dbReference>
<evidence type="ECO:0000313" key="8">
    <source>
        <dbReference type="Proteomes" id="UP001220530"/>
    </source>
</evidence>
<comment type="cofactor">
    <cofactor evidence="1">
        <name>Zn(2+)</name>
        <dbReference type="ChEBI" id="CHEBI:29105"/>
    </cofactor>
</comment>
<evidence type="ECO:0000256" key="4">
    <source>
        <dbReference type="ARBA" id="ARBA00022801"/>
    </source>
</evidence>
<dbReference type="PANTHER" id="PTHR37326:SF2">
    <property type="entry name" value="SUCCINYLGLUTAMATE DESUCCINYLASE_ASPARTOACYLASE FAMILY PROTEIN"/>
    <property type="match status" value="1"/>
</dbReference>
<sequence length="347" mass="37250">MVARKAFELGASRIAPGSRSTVNLPVSVLSDHTPVTMSVLVVHGRLPGPTVFVSAAIHGDEVIGVEIVRRLLRVPNLDRLKGTVLAVPIVNAFGFMNHSRYLPDRRDLNRSFPGSAQGSLAGRLADLFLNQIVKRSDVGIDLHSAAIHRTNLPQIRISPGRPRAISLAQSFGAPLILTSKLREGSLRASAAEDGVDILLYEAGEGLRFDELGVRVGVSGILRVLHQLDMISAKGIPKLRHPPILSRSSTWVRAPAGGLLRTFKTIGEEVAEGDLLGMIADPFGEVESELLAPISGLIIGRTNLPIANEGDGMFHIATIERNLDPQATIESVAAQLDADPLFDEDEII</sequence>
<proteinExistence type="inferred from homology"/>
<evidence type="ECO:0000313" key="7">
    <source>
        <dbReference type="EMBL" id="WDR03263.1"/>
    </source>
</evidence>
<reference evidence="7 8" key="1">
    <citation type="submission" date="2023-02" db="EMBL/GenBank/DDBJ databases">
        <title>Devosia algicola sp. nov., isolated from the phycosphere of marine algae.</title>
        <authorList>
            <person name="Kim J.M."/>
            <person name="Lee J.K."/>
            <person name="Choi B.J."/>
            <person name="Bayburt H."/>
            <person name="Jeon C.O."/>
        </authorList>
    </citation>
    <scope>NUCLEOTIDE SEQUENCE [LARGE SCALE GENOMIC DNA]</scope>
    <source>
        <strain evidence="7 8">G20-9</strain>
    </source>
</reference>
<evidence type="ECO:0000256" key="5">
    <source>
        <dbReference type="ARBA" id="ARBA00022833"/>
    </source>
</evidence>
<dbReference type="PROSITE" id="PS00132">
    <property type="entry name" value="CARBOXYPEPT_ZN_1"/>
    <property type="match status" value="1"/>
</dbReference>
<dbReference type="CDD" id="cd06251">
    <property type="entry name" value="M14_ASTE_ASPA-like"/>
    <property type="match status" value="1"/>
</dbReference>
<dbReference type="Gene3D" id="3.40.630.10">
    <property type="entry name" value="Zn peptidases"/>
    <property type="match status" value="1"/>
</dbReference>
<keyword evidence="5" id="KW-0862">Zinc</keyword>
<dbReference type="EMBL" id="CP118246">
    <property type="protein sequence ID" value="WDR03263.1"/>
    <property type="molecule type" value="Genomic_DNA"/>
</dbReference>
<accession>A0ABY7YPL2</accession>
<feature type="domain" description="Succinylglutamate desuccinylase/Aspartoacylase catalytic" evidence="6">
    <location>
        <begin position="47"/>
        <end position="225"/>
    </location>
</feature>
<dbReference type="PIRSF" id="PIRSF039012">
    <property type="entry name" value="ASP"/>
    <property type="match status" value="1"/>
</dbReference>
<dbReference type="PANTHER" id="PTHR37326">
    <property type="entry name" value="BLL3975 PROTEIN"/>
    <property type="match status" value="1"/>
</dbReference>
<keyword evidence="8" id="KW-1185">Reference proteome</keyword>
<dbReference type="InterPro" id="IPR043795">
    <property type="entry name" value="N-alpha-Ac-DABA-like"/>
</dbReference>